<accession>A0ACB6R2Q6</accession>
<reference evidence="1" key="1">
    <citation type="journal article" date="2020" name="Stud. Mycol.">
        <title>101 Dothideomycetes genomes: a test case for predicting lifestyles and emergence of pathogens.</title>
        <authorList>
            <person name="Haridas S."/>
            <person name="Albert R."/>
            <person name="Binder M."/>
            <person name="Bloem J."/>
            <person name="Labutti K."/>
            <person name="Salamov A."/>
            <person name="Andreopoulos B."/>
            <person name="Baker S."/>
            <person name="Barry K."/>
            <person name="Bills G."/>
            <person name="Bluhm B."/>
            <person name="Cannon C."/>
            <person name="Castanera R."/>
            <person name="Culley D."/>
            <person name="Daum C."/>
            <person name="Ezra D."/>
            <person name="Gonzalez J."/>
            <person name="Henrissat B."/>
            <person name="Kuo A."/>
            <person name="Liang C."/>
            <person name="Lipzen A."/>
            <person name="Lutzoni F."/>
            <person name="Magnuson J."/>
            <person name="Mondo S."/>
            <person name="Nolan M."/>
            <person name="Ohm R."/>
            <person name="Pangilinan J."/>
            <person name="Park H.-J."/>
            <person name="Ramirez L."/>
            <person name="Alfaro M."/>
            <person name="Sun H."/>
            <person name="Tritt A."/>
            <person name="Yoshinaga Y."/>
            <person name="Zwiers L.-H."/>
            <person name="Turgeon B."/>
            <person name="Goodwin S."/>
            <person name="Spatafora J."/>
            <person name="Crous P."/>
            <person name="Grigoriev I."/>
        </authorList>
    </citation>
    <scope>NUCLEOTIDE SEQUENCE</scope>
    <source>
        <strain evidence="1">ATCC 200398</strain>
    </source>
</reference>
<dbReference type="Proteomes" id="UP000799755">
    <property type="component" value="Unassembled WGS sequence"/>
</dbReference>
<sequence>MPTRILTRMPCFSRLQEDFYNIDNFSRFGSTSNLAKTEFWPCGSVATGEPAMPLDLPPTCNDLYLPEPLSFFEYSTMGLDAIIDALNTTINFAELLIHTIRVSTGDDIFVRSIQIMRNDLNEVERLLGNESVRRKLTAVPRKLEWIRGAITNTKLTFNAITQCAQSACVDQQVTKSIRPDPRLRERLINRQTELSTCHQQISNVLNFLNPLEEIPVSSDPPTYHDTTYFDDILSPQQNREGMMKSGQTSKSQQAKVEGKSTPFSYILQSTRPGEPYDLRANLLLVHNNTPPAYVSVPQTIQPQELDTVEGKGSHLSFPKQKTTSECALLSSPSPSLQTPKYLPCSMKNLPPSSDYIQQPLPNATTGRKHQQGVPEPIGATHSLCGTNAQGPVNPYEFFPDLEPESPKLGSNSRPVHALSEMPGDTSFPVEIQAYGSGSSPRYPRPGVRSIGFELPTQYPSQRTVQYNPSEDYPIAAHKSPSPNPASVPANVSQQELPVSRQNFHSGFTRLQQSRFELPSSPGYPVRKPEYPQYPSPTSALHSSTPSLKSTKYTPSPLLAPSMGRSTRPGVGERLFPGKGTRDGIRCQDADPLVFNKEIKTNNGSLHVLSNEDTHAQLSSPSISFNLLVSSCVSLDQSPKSIQSMHPFVAALAPTAKCEEILDRSNSLTLVETATLPHNTGIQAQSNMHSMSIVFITEPHDALKVPRSSSAPGSNLFLFFYSVMKSLEDYEETLLCSLDTQDLEVLPDSDSDIDAMSYKHAVKCFLHIDPKEGGRKPQISKLHGKNDSAIGTPLILDFPPMLELNYGPHRIPRGGRNPGCIRAALRMVCKETVERSYRQPLPPESSIMFFEVSESDEVGSVNMRIKASCLIEKKHVGSK</sequence>
<keyword evidence="2" id="KW-1185">Reference proteome</keyword>
<gene>
    <name evidence="1" type="ORF">BDR25DRAFT_352029</name>
</gene>
<organism evidence="1 2">
    <name type="scientific">Lindgomyces ingoldianus</name>
    <dbReference type="NCBI Taxonomy" id="673940"/>
    <lineage>
        <taxon>Eukaryota</taxon>
        <taxon>Fungi</taxon>
        <taxon>Dikarya</taxon>
        <taxon>Ascomycota</taxon>
        <taxon>Pezizomycotina</taxon>
        <taxon>Dothideomycetes</taxon>
        <taxon>Pleosporomycetidae</taxon>
        <taxon>Pleosporales</taxon>
        <taxon>Lindgomycetaceae</taxon>
        <taxon>Lindgomyces</taxon>
    </lineage>
</organism>
<comment type="caution">
    <text evidence="1">The sequence shown here is derived from an EMBL/GenBank/DDBJ whole genome shotgun (WGS) entry which is preliminary data.</text>
</comment>
<proteinExistence type="predicted"/>
<evidence type="ECO:0000313" key="1">
    <source>
        <dbReference type="EMBL" id="KAF2473534.1"/>
    </source>
</evidence>
<dbReference type="EMBL" id="MU003499">
    <property type="protein sequence ID" value="KAF2473534.1"/>
    <property type="molecule type" value="Genomic_DNA"/>
</dbReference>
<protein>
    <submittedName>
        <fullName evidence="1">Uncharacterized protein</fullName>
    </submittedName>
</protein>
<name>A0ACB6R2Q6_9PLEO</name>
<evidence type="ECO:0000313" key="2">
    <source>
        <dbReference type="Proteomes" id="UP000799755"/>
    </source>
</evidence>